<dbReference type="PANTHER" id="PTHR44196:SF1">
    <property type="entry name" value="DEHYDROGENASE_REDUCTASE SDR FAMILY MEMBER 7B"/>
    <property type="match status" value="1"/>
</dbReference>
<name>A0A7S2BWG4_9EUKA</name>
<proteinExistence type="inferred from homology"/>
<dbReference type="InterPro" id="IPR002347">
    <property type="entry name" value="SDR_fam"/>
</dbReference>
<dbReference type="GO" id="GO:0016020">
    <property type="term" value="C:membrane"/>
    <property type="evidence" value="ECO:0007669"/>
    <property type="project" value="TreeGrafter"/>
</dbReference>
<dbReference type="Gene3D" id="3.40.50.720">
    <property type="entry name" value="NAD(P)-binding Rossmann-like Domain"/>
    <property type="match status" value="1"/>
</dbReference>
<dbReference type="GO" id="GO:0016491">
    <property type="term" value="F:oxidoreductase activity"/>
    <property type="evidence" value="ECO:0007669"/>
    <property type="project" value="UniProtKB-KW"/>
</dbReference>
<gene>
    <name evidence="3" type="ORF">CBRE1094_LOCUS4556</name>
</gene>
<organism evidence="3">
    <name type="scientific">Haptolina brevifila</name>
    <dbReference type="NCBI Taxonomy" id="156173"/>
    <lineage>
        <taxon>Eukaryota</taxon>
        <taxon>Haptista</taxon>
        <taxon>Haptophyta</taxon>
        <taxon>Prymnesiophyceae</taxon>
        <taxon>Prymnesiales</taxon>
        <taxon>Prymnesiaceae</taxon>
        <taxon>Haptolina</taxon>
    </lineage>
</organism>
<protein>
    <submittedName>
        <fullName evidence="3">Uncharacterized protein</fullName>
    </submittedName>
</protein>
<dbReference type="EMBL" id="HBGU01008293">
    <property type="protein sequence ID" value="CAD9408497.1"/>
    <property type="molecule type" value="Transcribed_RNA"/>
</dbReference>
<sequence>MGVCNTLEPILPRMHQRGSGQVALIASVASFMPNADPQWAAYHASKTWLRTYGMALRAFLEPAGVGVTTICPGYVATEMIDTFGSPSISAQATATANAVTGMVHAIRTNVGVHVCPSLIYLLAGGPLAYNMLPPFAFNALFAGFRMPK</sequence>
<evidence type="ECO:0000313" key="3">
    <source>
        <dbReference type="EMBL" id="CAD9408497.1"/>
    </source>
</evidence>
<accession>A0A7S2BWG4</accession>
<dbReference type="InterPro" id="IPR036291">
    <property type="entry name" value="NAD(P)-bd_dom_sf"/>
</dbReference>
<dbReference type="PANTHER" id="PTHR44196">
    <property type="entry name" value="DEHYDROGENASE/REDUCTASE SDR FAMILY MEMBER 7B"/>
    <property type="match status" value="1"/>
</dbReference>
<dbReference type="PRINTS" id="PR00081">
    <property type="entry name" value="GDHRDH"/>
</dbReference>
<evidence type="ECO:0000256" key="2">
    <source>
        <dbReference type="ARBA" id="ARBA00023002"/>
    </source>
</evidence>
<dbReference type="Pfam" id="PF00106">
    <property type="entry name" value="adh_short"/>
    <property type="match status" value="1"/>
</dbReference>
<keyword evidence="2" id="KW-0560">Oxidoreductase</keyword>
<evidence type="ECO:0000256" key="1">
    <source>
        <dbReference type="ARBA" id="ARBA00006484"/>
    </source>
</evidence>
<dbReference type="AlphaFoldDB" id="A0A7S2BWG4"/>
<comment type="similarity">
    <text evidence="1">Belongs to the short-chain dehydrogenases/reductases (SDR) family.</text>
</comment>
<reference evidence="3" key="1">
    <citation type="submission" date="2021-01" db="EMBL/GenBank/DDBJ databases">
        <authorList>
            <person name="Corre E."/>
            <person name="Pelletier E."/>
            <person name="Niang G."/>
            <person name="Scheremetjew M."/>
            <person name="Finn R."/>
            <person name="Kale V."/>
            <person name="Holt S."/>
            <person name="Cochrane G."/>
            <person name="Meng A."/>
            <person name="Brown T."/>
            <person name="Cohen L."/>
        </authorList>
    </citation>
    <scope>NUCLEOTIDE SEQUENCE</scope>
    <source>
        <strain evidence="3">UTEX LB 985</strain>
    </source>
</reference>
<dbReference type="SUPFAM" id="SSF51735">
    <property type="entry name" value="NAD(P)-binding Rossmann-fold domains"/>
    <property type="match status" value="1"/>
</dbReference>